<dbReference type="AlphaFoldDB" id="A0A6A0H9V5"/>
<name>A0A6A0H9V5_HYAAZ</name>
<dbReference type="InterPro" id="IPR036928">
    <property type="entry name" value="AS_sf"/>
</dbReference>
<dbReference type="GO" id="GO:0017064">
    <property type="term" value="F:fatty acid amide hydrolase activity"/>
    <property type="evidence" value="ECO:0007669"/>
    <property type="project" value="TreeGrafter"/>
</dbReference>
<feature type="domain" description="Amidase" evidence="1">
    <location>
        <begin position="99"/>
        <end position="485"/>
    </location>
</feature>
<dbReference type="GO" id="GO:0009062">
    <property type="term" value="P:fatty acid catabolic process"/>
    <property type="evidence" value="ECO:0007669"/>
    <property type="project" value="TreeGrafter"/>
</dbReference>
<dbReference type="Pfam" id="PF01425">
    <property type="entry name" value="Amidase"/>
    <property type="match status" value="1"/>
</dbReference>
<dbReference type="InterPro" id="IPR023631">
    <property type="entry name" value="Amidase_dom"/>
</dbReference>
<dbReference type="PANTHER" id="PTHR45847">
    <property type="entry name" value="FATTY ACID AMIDE HYDROLASE"/>
    <property type="match status" value="1"/>
</dbReference>
<sequence length="524" mass="56672">MAKAEATWTKTVEGVLKNINDVLSSYGLIEKDSSLLSNVKDRDYKQQMVAARSDLEQELIASGGSGMLLTKERKEVIAYKPTDLLQKLREGSISAVLVLQSYQAMAIEESKRTNCVTEFIPDAKRWAESLDAVKLGQMSDVTLPLHGLPVSVSDNISIEGLDCSLGLRKRLRQPADHDAVIVQVIKRLGAIPFVKTNTAQLCLSPGCSNPVWGETVHPIDPTRASGGASGGEAALIAGGGSMLGLGTDISGGLRTPAGWCGTVSLKPTAKRLSSKGCVSAIDPLGSECCVHSTVGVMGRDSSIVVEAIKAILSADFHQYEAELAPLPWNDALYIGKAKKSLRIGFFDSIEILPSTLGVKRAVRDVVNLCKEQGHDVIHFSPPELEEGLDLFMALLMADQGHSVHPLLKGEIVDSGLAWYKQCAAVPPHLRHLAKPLIRRQFGDIVANHSLGSLYSIADLWKKLAERQEYCNRFLLAWKKEELDLLSGAGAEGLPLSVQIVALPYSEELLCRAVGEITEHLNFKL</sequence>
<dbReference type="PANTHER" id="PTHR45847:SF6">
    <property type="entry name" value="FATTY ACID AMIDE HYDROLASE"/>
    <property type="match status" value="1"/>
</dbReference>
<comment type="caution">
    <text evidence="2">The sequence shown here is derived from an EMBL/GenBank/DDBJ whole genome shotgun (WGS) entry which is preliminary data.</text>
</comment>
<reference evidence="2" key="2">
    <citation type="journal article" date="2018" name="Environ. Sci. Technol.">
        <title>The Toxicogenome of Hyalella azteca: A Model for Sediment Ecotoxicology and Evolutionary Toxicology.</title>
        <authorList>
            <person name="Poynton H.C."/>
            <person name="Hasenbein S."/>
            <person name="Benoit J.B."/>
            <person name="Sepulveda M.S."/>
            <person name="Poelchau M.F."/>
            <person name="Hughes D.S.T."/>
            <person name="Murali S.C."/>
            <person name="Chen S."/>
            <person name="Glastad K.M."/>
            <person name="Goodisman M.A.D."/>
            <person name="Werren J.H."/>
            <person name="Vineis J.H."/>
            <person name="Bowen J.L."/>
            <person name="Friedrich M."/>
            <person name="Jones J."/>
            <person name="Robertson H.M."/>
            <person name="Feyereisen R."/>
            <person name="Mechler-Hickson A."/>
            <person name="Mathers N."/>
            <person name="Lee C.E."/>
            <person name="Colbourne J.K."/>
            <person name="Biales A."/>
            <person name="Johnston J.S."/>
            <person name="Wellborn G.A."/>
            <person name="Rosendale A.J."/>
            <person name="Cridge A.G."/>
            <person name="Munoz-Torres M.C."/>
            <person name="Bain P.A."/>
            <person name="Manny A.R."/>
            <person name="Major K.M."/>
            <person name="Lambert F.N."/>
            <person name="Vulpe C.D."/>
            <person name="Tuck P."/>
            <person name="Blalock B.J."/>
            <person name="Lin Y.Y."/>
            <person name="Smith M.E."/>
            <person name="Ochoa-Acuna H."/>
            <person name="Chen M.M."/>
            <person name="Childers C.P."/>
            <person name="Qu J."/>
            <person name="Dugan S."/>
            <person name="Lee S.L."/>
            <person name="Chao H."/>
            <person name="Dinh H."/>
            <person name="Han Y."/>
            <person name="Doddapaneni H."/>
            <person name="Worley K.C."/>
            <person name="Muzny D.M."/>
            <person name="Gibbs R.A."/>
            <person name="Richards S."/>
        </authorList>
    </citation>
    <scope>NUCLEOTIDE SEQUENCE</scope>
    <source>
        <strain evidence="2">HAZT.00-mixed</strain>
        <tissue evidence="2">Whole organism</tissue>
    </source>
</reference>
<dbReference type="Gene3D" id="3.90.1300.10">
    <property type="entry name" value="Amidase signature (AS) domain"/>
    <property type="match status" value="1"/>
</dbReference>
<dbReference type="InterPro" id="IPR052096">
    <property type="entry name" value="Endocannabinoid_amidase"/>
</dbReference>
<reference evidence="2" key="3">
    <citation type="submission" date="2019-06" db="EMBL/GenBank/DDBJ databases">
        <authorList>
            <person name="Poynton C."/>
            <person name="Hasenbein S."/>
            <person name="Benoit J.B."/>
            <person name="Sepulveda M.S."/>
            <person name="Poelchau M.F."/>
            <person name="Murali S.C."/>
            <person name="Chen S."/>
            <person name="Glastad K.M."/>
            <person name="Werren J.H."/>
            <person name="Vineis J.H."/>
            <person name="Bowen J.L."/>
            <person name="Friedrich M."/>
            <person name="Jones J."/>
            <person name="Robertson H.M."/>
            <person name="Feyereisen R."/>
            <person name="Mechler-Hickson A."/>
            <person name="Mathers N."/>
            <person name="Lee C.E."/>
            <person name="Colbourne J.K."/>
            <person name="Biales A."/>
            <person name="Johnston J.S."/>
            <person name="Wellborn G.A."/>
            <person name="Rosendale A.J."/>
            <person name="Cridge A.G."/>
            <person name="Munoz-Torres M.C."/>
            <person name="Bain P.A."/>
            <person name="Manny A.R."/>
            <person name="Major K.M."/>
            <person name="Lambert F.N."/>
            <person name="Vulpe C.D."/>
            <person name="Tuck P."/>
            <person name="Blalock B.J."/>
            <person name="Lin Y.-Y."/>
            <person name="Smith M.E."/>
            <person name="Ochoa-Acuna H."/>
            <person name="Chen M.-J.M."/>
            <person name="Childers C.P."/>
            <person name="Qu J."/>
            <person name="Dugan S."/>
            <person name="Lee S.L."/>
            <person name="Chao H."/>
            <person name="Dinh H."/>
            <person name="Han Y."/>
            <person name="Doddapaneni H."/>
            <person name="Worley K.C."/>
            <person name="Muzny D.M."/>
            <person name="Gibbs R.A."/>
            <person name="Richards S."/>
        </authorList>
    </citation>
    <scope>NUCLEOTIDE SEQUENCE</scope>
    <source>
        <strain evidence="2">HAZT.00-mixed</strain>
        <tissue evidence="2">Whole organism</tissue>
    </source>
</reference>
<evidence type="ECO:0000259" key="1">
    <source>
        <dbReference type="Pfam" id="PF01425"/>
    </source>
</evidence>
<dbReference type="OrthoDB" id="6428749at2759"/>
<organism evidence="2">
    <name type="scientific">Hyalella azteca</name>
    <name type="common">Amphipod</name>
    <dbReference type="NCBI Taxonomy" id="294128"/>
    <lineage>
        <taxon>Eukaryota</taxon>
        <taxon>Metazoa</taxon>
        <taxon>Ecdysozoa</taxon>
        <taxon>Arthropoda</taxon>
        <taxon>Crustacea</taxon>
        <taxon>Multicrustacea</taxon>
        <taxon>Malacostraca</taxon>
        <taxon>Eumalacostraca</taxon>
        <taxon>Peracarida</taxon>
        <taxon>Amphipoda</taxon>
        <taxon>Senticaudata</taxon>
        <taxon>Talitrida</taxon>
        <taxon>Talitroidea</taxon>
        <taxon>Hyalellidae</taxon>
        <taxon>Hyalella</taxon>
    </lineage>
</organism>
<accession>A0A6A0H9V5</accession>
<dbReference type="GO" id="GO:0004040">
    <property type="term" value="F:amidase activity"/>
    <property type="evidence" value="ECO:0007669"/>
    <property type="project" value="TreeGrafter"/>
</dbReference>
<dbReference type="PIRSF" id="PIRSF001221">
    <property type="entry name" value="Amidase_fungi"/>
    <property type="match status" value="1"/>
</dbReference>
<gene>
    <name evidence="2" type="ORF">HAZT_HAZT008827</name>
</gene>
<proteinExistence type="predicted"/>
<reference evidence="2" key="1">
    <citation type="submission" date="2014-08" db="EMBL/GenBank/DDBJ databases">
        <authorList>
            <person name="Murali S."/>
            <person name="Richards S."/>
            <person name="Bandaranaike D."/>
            <person name="Bellair M."/>
            <person name="Blankenburg K."/>
            <person name="Chao H."/>
            <person name="Dinh H."/>
            <person name="Doddapaneni H."/>
            <person name="Dugan-Rocha S."/>
            <person name="Elkadiri S."/>
            <person name="Gnanaolivu R."/>
            <person name="Hughes D."/>
            <person name="Lee S."/>
            <person name="Li M."/>
            <person name="Ming W."/>
            <person name="Munidasa M."/>
            <person name="Muniz J."/>
            <person name="Nguyen L."/>
            <person name="Osuji N."/>
            <person name="Pu L.-L."/>
            <person name="Puazo M."/>
            <person name="Skinner E."/>
            <person name="Qu C."/>
            <person name="Quiroz J."/>
            <person name="Raj R."/>
            <person name="Weissenberger G."/>
            <person name="Xin Y."/>
            <person name="Zou X."/>
            <person name="Han Y."/>
            <person name="Worley K."/>
            <person name="Muzny D."/>
            <person name="Gibbs R."/>
        </authorList>
    </citation>
    <scope>NUCLEOTIDE SEQUENCE</scope>
    <source>
        <strain evidence="2">HAZT.00-mixed</strain>
        <tissue evidence="2">Whole organism</tissue>
    </source>
</reference>
<dbReference type="SUPFAM" id="SSF75304">
    <property type="entry name" value="Amidase signature (AS) enzymes"/>
    <property type="match status" value="1"/>
</dbReference>
<protein>
    <recommendedName>
        <fullName evidence="1">Amidase domain-containing protein</fullName>
    </recommendedName>
</protein>
<dbReference type="EMBL" id="JQDR03003384">
    <property type="protein sequence ID" value="KAA0202553.1"/>
    <property type="molecule type" value="Genomic_DNA"/>
</dbReference>
<dbReference type="Proteomes" id="UP000711488">
    <property type="component" value="Unassembled WGS sequence"/>
</dbReference>
<evidence type="ECO:0000313" key="2">
    <source>
        <dbReference type="EMBL" id="KAA0202553.1"/>
    </source>
</evidence>